<dbReference type="Proteomes" id="UP000464657">
    <property type="component" value="Chromosome"/>
</dbReference>
<feature type="domain" description="TonB-dependent receptor plug" evidence="10">
    <location>
        <begin position="113"/>
        <end position="222"/>
    </location>
</feature>
<dbReference type="GO" id="GO:0009279">
    <property type="term" value="C:cell outer membrane"/>
    <property type="evidence" value="ECO:0007669"/>
    <property type="project" value="UniProtKB-SubCell"/>
</dbReference>
<keyword evidence="5 9" id="KW-0732">Signal</keyword>
<dbReference type="RefSeq" id="WP_160130480.1">
    <property type="nucleotide sequence ID" value="NZ_CP019288.1"/>
</dbReference>
<reference evidence="11 12" key="1">
    <citation type="journal article" date="2013" name="Int. J. Syst. Evol. Microbiol.">
        <title>Kordia antarctica sp. nov., isolated from Antarctic seawater.</title>
        <authorList>
            <person name="Baek K."/>
            <person name="Choi A."/>
            <person name="Kang I."/>
            <person name="Lee K."/>
            <person name="Cho J.C."/>
        </authorList>
    </citation>
    <scope>NUCLEOTIDE SEQUENCE [LARGE SCALE GENOMIC DNA]</scope>
    <source>
        <strain evidence="11 12">IMCC3317</strain>
    </source>
</reference>
<comment type="subcellular location">
    <subcellularLocation>
        <location evidence="1 8">Cell outer membrane</location>
        <topology evidence="1 8">Multi-pass membrane protein</topology>
    </subcellularLocation>
</comment>
<organism evidence="11 12">
    <name type="scientific">Kordia antarctica</name>
    <dbReference type="NCBI Taxonomy" id="1218801"/>
    <lineage>
        <taxon>Bacteria</taxon>
        <taxon>Pseudomonadati</taxon>
        <taxon>Bacteroidota</taxon>
        <taxon>Flavobacteriia</taxon>
        <taxon>Flavobacteriales</taxon>
        <taxon>Flavobacteriaceae</taxon>
        <taxon>Kordia</taxon>
    </lineage>
</organism>
<dbReference type="EMBL" id="CP019288">
    <property type="protein sequence ID" value="QHI37894.1"/>
    <property type="molecule type" value="Genomic_DNA"/>
</dbReference>
<keyword evidence="6 8" id="KW-0472">Membrane</keyword>
<evidence type="ECO:0000313" key="11">
    <source>
        <dbReference type="EMBL" id="QHI37894.1"/>
    </source>
</evidence>
<name>A0A7L4ZPU8_9FLAO</name>
<evidence type="ECO:0000259" key="10">
    <source>
        <dbReference type="Pfam" id="PF07715"/>
    </source>
</evidence>
<evidence type="ECO:0000256" key="4">
    <source>
        <dbReference type="ARBA" id="ARBA00022692"/>
    </source>
</evidence>
<keyword evidence="7 8" id="KW-0998">Cell outer membrane</keyword>
<keyword evidence="3 8" id="KW-1134">Transmembrane beta strand</keyword>
<dbReference type="SUPFAM" id="SSF49464">
    <property type="entry name" value="Carboxypeptidase regulatory domain-like"/>
    <property type="match status" value="1"/>
</dbReference>
<proteinExistence type="inferred from homology"/>
<dbReference type="PROSITE" id="PS52016">
    <property type="entry name" value="TONB_DEPENDENT_REC_3"/>
    <property type="match status" value="1"/>
</dbReference>
<feature type="chain" id="PRO_5029817016" evidence="9">
    <location>
        <begin position="19"/>
        <end position="948"/>
    </location>
</feature>
<dbReference type="AlphaFoldDB" id="A0A7L4ZPU8"/>
<dbReference type="KEGG" id="kan:IMCC3317_32770"/>
<protein>
    <submittedName>
        <fullName evidence="11">TonB-dependent receptor SusC</fullName>
    </submittedName>
</protein>
<dbReference type="Pfam" id="PF07715">
    <property type="entry name" value="Plug"/>
    <property type="match status" value="1"/>
</dbReference>
<evidence type="ECO:0000256" key="5">
    <source>
        <dbReference type="ARBA" id="ARBA00022729"/>
    </source>
</evidence>
<dbReference type="InterPro" id="IPR039426">
    <property type="entry name" value="TonB-dep_rcpt-like"/>
</dbReference>
<evidence type="ECO:0000256" key="6">
    <source>
        <dbReference type="ARBA" id="ARBA00023136"/>
    </source>
</evidence>
<dbReference type="PANTHER" id="PTHR30069">
    <property type="entry name" value="TONB-DEPENDENT OUTER MEMBRANE RECEPTOR"/>
    <property type="match status" value="1"/>
</dbReference>
<dbReference type="InterPro" id="IPR036942">
    <property type="entry name" value="Beta-barrel_TonB_sf"/>
</dbReference>
<evidence type="ECO:0000256" key="2">
    <source>
        <dbReference type="ARBA" id="ARBA00022448"/>
    </source>
</evidence>
<dbReference type="InterPro" id="IPR012910">
    <property type="entry name" value="Plug_dom"/>
</dbReference>
<evidence type="ECO:0000313" key="12">
    <source>
        <dbReference type="Proteomes" id="UP000464657"/>
    </source>
</evidence>
<evidence type="ECO:0000256" key="8">
    <source>
        <dbReference type="PROSITE-ProRule" id="PRU01360"/>
    </source>
</evidence>
<dbReference type="Gene3D" id="2.170.130.10">
    <property type="entry name" value="TonB-dependent receptor, plug domain"/>
    <property type="match status" value="1"/>
</dbReference>
<accession>A0A7L4ZPU8</accession>
<feature type="signal peptide" evidence="9">
    <location>
        <begin position="1"/>
        <end position="18"/>
    </location>
</feature>
<dbReference type="InterPro" id="IPR008969">
    <property type="entry name" value="CarboxyPept-like_regulatory"/>
</dbReference>
<gene>
    <name evidence="11" type="primary">susC_18</name>
    <name evidence="11" type="ORF">IMCC3317_32770</name>
</gene>
<keyword evidence="12" id="KW-1185">Reference proteome</keyword>
<evidence type="ECO:0000256" key="1">
    <source>
        <dbReference type="ARBA" id="ARBA00004571"/>
    </source>
</evidence>
<evidence type="ECO:0000256" key="3">
    <source>
        <dbReference type="ARBA" id="ARBA00022452"/>
    </source>
</evidence>
<dbReference type="GO" id="GO:0015344">
    <property type="term" value="F:siderophore uptake transmembrane transporter activity"/>
    <property type="evidence" value="ECO:0007669"/>
    <property type="project" value="TreeGrafter"/>
</dbReference>
<comment type="similarity">
    <text evidence="8">Belongs to the TonB-dependent receptor family.</text>
</comment>
<dbReference type="OrthoDB" id="1109208at2"/>
<keyword evidence="11" id="KW-0675">Receptor</keyword>
<dbReference type="Gene3D" id="2.40.170.20">
    <property type="entry name" value="TonB-dependent receptor, beta-barrel domain"/>
    <property type="match status" value="1"/>
</dbReference>
<dbReference type="Gene3D" id="2.60.40.1120">
    <property type="entry name" value="Carboxypeptidase-like, regulatory domain"/>
    <property type="match status" value="1"/>
</dbReference>
<dbReference type="SUPFAM" id="SSF56935">
    <property type="entry name" value="Porins"/>
    <property type="match status" value="1"/>
</dbReference>
<sequence>MRTLLSIFAMLVCAGTFAQTDVSGTVVDEGNNPIPGVNIVVVGSSTGAVSDFDGKFTLKVTQQPPFKIQASSIGFESTTVDITANNQDVTIVLKEGNELDEIVLSASRTPERIRESPVTVERMDARDIKNSSAPSYYDALENLKGVDVNTSSLTFKSVNTRGFATFANTRFMQLVDGMDNSSPALNFALGNLLGMSELDVSTVELLPGASSALYGANAFNGIMFMRSKDPFKKQGISFYAKTGITSSENAGDNNFLDFGLRAAHAFSDKFAVKASFSFLNGTEWYATDYTNYNGSTGDAISGTRASDPNYNGLNIYGDEVSTTLNFDALAMAPAGTFGSSAVSRTGYEERDLMNYEAESVKADIALHYKPFADDFTIIWNSKIGRGNTIYQGANRYSIKNFFMQQHKLEIRNKNFFIRGYVTAEKAGDSYDTRFAAINVNRRWKSDQQWFTQYATGYLGAITGAIPGVTPGDPSVAHAFARGLADTGRFEPGTASFKGALDTVTADGDLLTGAKFIDNTKLYHSDINYNFSELIDVADIQVGGSYRQYVLNSEGTIFTDYDGPIKYDEYGAYVQVQKKFMEDKMKFTGSIRYDKAQNFDGNVSPRISLVFSPDEDKKHNFRASFQTGFRNPTTQDQYIGLDVGNAILVGSAPDNLDRYRTRPITNNFPAGLEAFGLDRIVTLSGNDAYNNSFTLASFRAFGASAAAGAPNPGLLEQARFDFVKPEQVSAFEVGYRGIVYDGISVDVSAYYNAYKDFIANRTVIVPNYGNVDFSDITDLTPVGGAPTPNALIAAANGDFTPFQLYSNSQADINSYGLAIGVNTKVFGDFDFGVNYTYAKLDFDQASDPDFETNFNTPEHKVKASFGNRNLFENFGFNINYRWNDAFLWESTFADGTVSARSLIDLQINYSCKKSTFKLGAANLLGHEYVSAPGVGTVGSQYYISWTINQ</sequence>
<dbReference type="PANTHER" id="PTHR30069:SF29">
    <property type="entry name" value="HEMOGLOBIN AND HEMOGLOBIN-HAPTOGLOBIN-BINDING PROTEIN 1-RELATED"/>
    <property type="match status" value="1"/>
</dbReference>
<evidence type="ECO:0000256" key="9">
    <source>
        <dbReference type="SAM" id="SignalP"/>
    </source>
</evidence>
<dbReference type="GO" id="GO:0044718">
    <property type="term" value="P:siderophore transmembrane transport"/>
    <property type="evidence" value="ECO:0007669"/>
    <property type="project" value="TreeGrafter"/>
</dbReference>
<dbReference type="InterPro" id="IPR037066">
    <property type="entry name" value="Plug_dom_sf"/>
</dbReference>
<evidence type="ECO:0000256" key="7">
    <source>
        <dbReference type="ARBA" id="ARBA00023237"/>
    </source>
</evidence>
<dbReference type="Pfam" id="PF13715">
    <property type="entry name" value="CarbopepD_reg_2"/>
    <property type="match status" value="1"/>
</dbReference>
<keyword evidence="2 8" id="KW-0813">Transport</keyword>
<keyword evidence="4 8" id="KW-0812">Transmembrane</keyword>